<keyword evidence="4" id="KW-1185">Reference proteome</keyword>
<gene>
    <name evidence="3" type="ORF">VNI00_013640</name>
</gene>
<feature type="region of interest" description="Disordered" evidence="2">
    <location>
        <begin position="178"/>
        <end position="197"/>
    </location>
</feature>
<proteinExistence type="predicted"/>
<organism evidence="3 4">
    <name type="scientific">Paramarasmius palmivorus</name>
    <dbReference type="NCBI Taxonomy" id="297713"/>
    <lineage>
        <taxon>Eukaryota</taxon>
        <taxon>Fungi</taxon>
        <taxon>Dikarya</taxon>
        <taxon>Basidiomycota</taxon>
        <taxon>Agaricomycotina</taxon>
        <taxon>Agaricomycetes</taxon>
        <taxon>Agaricomycetidae</taxon>
        <taxon>Agaricales</taxon>
        <taxon>Marasmiineae</taxon>
        <taxon>Marasmiaceae</taxon>
        <taxon>Paramarasmius</taxon>
    </lineage>
</organism>
<feature type="coiled-coil region" evidence="1">
    <location>
        <begin position="105"/>
        <end position="132"/>
    </location>
</feature>
<evidence type="ECO:0000313" key="3">
    <source>
        <dbReference type="EMBL" id="KAK7031224.1"/>
    </source>
</evidence>
<dbReference type="AlphaFoldDB" id="A0AAW0BYB8"/>
<accession>A0AAW0BYB8</accession>
<reference evidence="3 4" key="1">
    <citation type="submission" date="2024-01" db="EMBL/GenBank/DDBJ databases">
        <title>A draft genome for a cacao thread blight-causing isolate of Paramarasmius palmivorus.</title>
        <authorList>
            <person name="Baruah I.K."/>
            <person name="Bukari Y."/>
            <person name="Amoako-Attah I."/>
            <person name="Meinhardt L.W."/>
            <person name="Bailey B.A."/>
            <person name="Cohen S.P."/>
        </authorList>
    </citation>
    <scope>NUCLEOTIDE SEQUENCE [LARGE SCALE GENOMIC DNA]</scope>
    <source>
        <strain evidence="3 4">GH-12</strain>
    </source>
</reference>
<evidence type="ECO:0000313" key="4">
    <source>
        <dbReference type="Proteomes" id="UP001383192"/>
    </source>
</evidence>
<dbReference type="EMBL" id="JAYKXP010000070">
    <property type="protein sequence ID" value="KAK7031224.1"/>
    <property type="molecule type" value="Genomic_DNA"/>
</dbReference>
<evidence type="ECO:0000256" key="2">
    <source>
        <dbReference type="SAM" id="MobiDB-lite"/>
    </source>
</evidence>
<comment type="caution">
    <text evidence="3">The sequence shown here is derived from an EMBL/GenBank/DDBJ whole genome shotgun (WGS) entry which is preliminary data.</text>
</comment>
<evidence type="ECO:0000256" key="1">
    <source>
        <dbReference type="SAM" id="Coils"/>
    </source>
</evidence>
<protein>
    <submittedName>
        <fullName evidence="3">Uncharacterized protein</fullName>
    </submittedName>
</protein>
<name>A0AAW0BYB8_9AGAR</name>
<sequence length="197" mass="22764">MASFCKSEEDKVPAAFKDFLIPIPTSRWPVGGDTEHVHTTPEWERAPQYLIVIPVPCHKDKLRERWYSHRVDGASQKRFAFSLSRIAFAKLEEIIERRLGHWNDKGQYEMTREEYLRRLEKVKEDRAKTLRDSTNSALSHTPSCKSACKRTIGSELTSLAEVPEEAADSEGFRMVCGKRVKRHRENHPATPSTKSRR</sequence>
<keyword evidence="1" id="KW-0175">Coiled coil</keyword>
<dbReference type="Proteomes" id="UP001383192">
    <property type="component" value="Unassembled WGS sequence"/>
</dbReference>